<dbReference type="EMBL" id="JBEPAZ010000058">
    <property type="protein sequence ID" value="MER6433389.1"/>
    <property type="molecule type" value="Genomic_DNA"/>
</dbReference>
<evidence type="ECO:0000313" key="3">
    <source>
        <dbReference type="Proteomes" id="UP001470023"/>
    </source>
</evidence>
<keyword evidence="1" id="KW-1133">Transmembrane helix</keyword>
<evidence type="ECO:0000256" key="1">
    <source>
        <dbReference type="SAM" id="Phobius"/>
    </source>
</evidence>
<feature type="transmembrane region" description="Helical" evidence="1">
    <location>
        <begin position="37"/>
        <end position="59"/>
    </location>
</feature>
<dbReference type="RefSeq" id="WP_352065567.1">
    <property type="nucleotide sequence ID" value="NZ_JBEPAZ010000058.1"/>
</dbReference>
<proteinExistence type="predicted"/>
<reference evidence="2 3" key="1">
    <citation type="submission" date="2024-06" db="EMBL/GenBank/DDBJ databases">
        <title>The Natural Products Discovery Center: Release of the First 8490 Sequenced Strains for Exploring Actinobacteria Biosynthetic Diversity.</title>
        <authorList>
            <person name="Kalkreuter E."/>
            <person name="Kautsar S.A."/>
            <person name="Yang D."/>
            <person name="Bader C.D."/>
            <person name="Teijaro C.N."/>
            <person name="Fluegel L."/>
            <person name="Davis C.M."/>
            <person name="Simpson J.R."/>
            <person name="Lauterbach L."/>
            <person name="Steele A.D."/>
            <person name="Gui C."/>
            <person name="Meng S."/>
            <person name="Li G."/>
            <person name="Viehrig K."/>
            <person name="Ye F."/>
            <person name="Su P."/>
            <person name="Kiefer A.F."/>
            <person name="Nichols A."/>
            <person name="Cepeda A.J."/>
            <person name="Yan W."/>
            <person name="Fan B."/>
            <person name="Jiang Y."/>
            <person name="Adhikari A."/>
            <person name="Zheng C.-J."/>
            <person name="Schuster L."/>
            <person name="Cowan T.M."/>
            <person name="Smanski M.J."/>
            <person name="Chevrette M.G."/>
            <person name="De Carvalho L.P.S."/>
            <person name="Shen B."/>
        </authorList>
    </citation>
    <scope>NUCLEOTIDE SEQUENCE [LARGE SCALE GENOMIC DNA]</scope>
    <source>
        <strain evidence="2 3">NPDC001166</strain>
    </source>
</reference>
<gene>
    <name evidence="2" type="ORF">ABT272_37545</name>
</gene>
<name>A0ABV1UI47_9ACTN</name>
<accession>A0ABV1UI47</accession>
<keyword evidence="1" id="KW-0472">Membrane</keyword>
<keyword evidence="3" id="KW-1185">Reference proteome</keyword>
<keyword evidence="1" id="KW-0812">Transmembrane</keyword>
<protein>
    <recommendedName>
        <fullName evidence="4">DUF2892 domain-containing protein</fullName>
    </recommendedName>
</protein>
<comment type="caution">
    <text evidence="2">The sequence shown here is derived from an EMBL/GenBank/DDBJ whole genome shotgun (WGS) entry which is preliminary data.</text>
</comment>
<evidence type="ECO:0008006" key="4">
    <source>
        <dbReference type="Google" id="ProtNLM"/>
    </source>
</evidence>
<evidence type="ECO:0000313" key="2">
    <source>
        <dbReference type="EMBL" id="MER6433389.1"/>
    </source>
</evidence>
<organism evidence="2 3">
    <name type="scientific">Streptomyces sp. 900105245</name>
    <dbReference type="NCBI Taxonomy" id="3154379"/>
    <lineage>
        <taxon>Bacteria</taxon>
        <taxon>Bacillati</taxon>
        <taxon>Actinomycetota</taxon>
        <taxon>Actinomycetes</taxon>
        <taxon>Kitasatosporales</taxon>
        <taxon>Streptomycetaceae</taxon>
        <taxon>Streptomyces</taxon>
    </lineage>
</organism>
<sequence length="69" mass="7430">MHDQDADREQALAATVGLLLLIGTALLISCWTGPVTAFALIATPVLGAYALPCLFRALALRRAVRRLLR</sequence>
<dbReference type="Proteomes" id="UP001470023">
    <property type="component" value="Unassembled WGS sequence"/>
</dbReference>
<feature type="transmembrane region" description="Helical" evidence="1">
    <location>
        <begin position="12"/>
        <end position="31"/>
    </location>
</feature>